<keyword evidence="3" id="KW-0862">Zinc</keyword>
<dbReference type="Gene3D" id="3.30.160.60">
    <property type="entry name" value="Classic Zinc Finger"/>
    <property type="match status" value="1"/>
</dbReference>
<evidence type="ECO:0000259" key="5">
    <source>
        <dbReference type="SMART" id="SM00451"/>
    </source>
</evidence>
<dbReference type="GO" id="GO:0003723">
    <property type="term" value="F:RNA binding"/>
    <property type="evidence" value="ECO:0007669"/>
    <property type="project" value="TreeGrafter"/>
</dbReference>
<dbReference type="InterPro" id="IPR013085">
    <property type="entry name" value="U1-CZ_Znf_C2H2"/>
</dbReference>
<dbReference type="GO" id="GO:0071011">
    <property type="term" value="C:precatalytic spliceosome"/>
    <property type="evidence" value="ECO:0007669"/>
    <property type="project" value="TreeGrafter"/>
</dbReference>
<dbReference type="PANTHER" id="PTHR13173:SF10">
    <property type="entry name" value="WW DOMAIN-BINDING PROTEIN 4"/>
    <property type="match status" value="1"/>
</dbReference>
<dbReference type="InterPro" id="IPR003604">
    <property type="entry name" value="Matrin/U1-like-C_Znf_C2H2"/>
</dbReference>
<feature type="non-terminal residue" evidence="6">
    <location>
        <position position="279"/>
    </location>
</feature>
<feature type="compositionally biased region" description="Basic and acidic residues" evidence="4">
    <location>
        <begin position="149"/>
        <end position="162"/>
    </location>
</feature>
<feature type="domain" description="U1-type" evidence="5">
    <location>
        <begin position="8"/>
        <end position="43"/>
    </location>
</feature>
<protein>
    <recommendedName>
        <fullName evidence="5">U1-type domain-containing protein</fullName>
    </recommendedName>
</protein>
<feature type="compositionally biased region" description="Low complexity" evidence="4">
    <location>
        <begin position="73"/>
        <end position="87"/>
    </location>
</feature>
<dbReference type="GO" id="GO:0000398">
    <property type="term" value="P:mRNA splicing, via spliceosome"/>
    <property type="evidence" value="ECO:0007669"/>
    <property type="project" value="InterPro"/>
</dbReference>
<dbReference type="SMART" id="SM00451">
    <property type="entry name" value="ZnF_U1"/>
    <property type="match status" value="1"/>
</dbReference>
<dbReference type="AlphaFoldDB" id="A0A6A6V9I4"/>
<evidence type="ECO:0000313" key="7">
    <source>
        <dbReference type="Proteomes" id="UP000799440"/>
    </source>
</evidence>
<dbReference type="SUPFAM" id="SSF57667">
    <property type="entry name" value="beta-beta-alpha zinc fingers"/>
    <property type="match status" value="1"/>
</dbReference>
<evidence type="ECO:0000256" key="2">
    <source>
        <dbReference type="ARBA" id="ARBA00022771"/>
    </source>
</evidence>
<feature type="region of interest" description="Disordered" evidence="4">
    <location>
        <begin position="149"/>
        <end position="174"/>
    </location>
</feature>
<feature type="region of interest" description="Disordered" evidence="4">
    <location>
        <begin position="218"/>
        <end position="279"/>
    </location>
</feature>
<dbReference type="Proteomes" id="UP000799440">
    <property type="component" value="Unassembled WGS sequence"/>
</dbReference>
<evidence type="ECO:0000256" key="4">
    <source>
        <dbReference type="SAM" id="MobiDB-lite"/>
    </source>
</evidence>
<feature type="region of interest" description="Disordered" evidence="4">
    <location>
        <begin position="29"/>
        <end position="108"/>
    </location>
</feature>
<dbReference type="GO" id="GO:0008270">
    <property type="term" value="F:zinc ion binding"/>
    <property type="evidence" value="ECO:0007669"/>
    <property type="project" value="UniProtKB-KW"/>
</dbReference>
<evidence type="ECO:0000256" key="1">
    <source>
        <dbReference type="ARBA" id="ARBA00022723"/>
    </source>
</evidence>
<accession>A0A6A6V9I4</accession>
<evidence type="ECO:0000313" key="6">
    <source>
        <dbReference type="EMBL" id="KAF2747278.1"/>
    </source>
</evidence>
<dbReference type="InterPro" id="IPR040023">
    <property type="entry name" value="WBP4"/>
</dbReference>
<reference evidence="6" key="1">
    <citation type="journal article" date="2020" name="Stud. Mycol.">
        <title>101 Dothideomycetes genomes: a test case for predicting lifestyles and emergence of pathogens.</title>
        <authorList>
            <person name="Haridas S."/>
            <person name="Albert R."/>
            <person name="Binder M."/>
            <person name="Bloem J."/>
            <person name="Labutti K."/>
            <person name="Salamov A."/>
            <person name="Andreopoulos B."/>
            <person name="Baker S."/>
            <person name="Barry K."/>
            <person name="Bills G."/>
            <person name="Bluhm B."/>
            <person name="Cannon C."/>
            <person name="Castanera R."/>
            <person name="Culley D."/>
            <person name="Daum C."/>
            <person name="Ezra D."/>
            <person name="Gonzalez J."/>
            <person name="Henrissat B."/>
            <person name="Kuo A."/>
            <person name="Liang C."/>
            <person name="Lipzen A."/>
            <person name="Lutzoni F."/>
            <person name="Magnuson J."/>
            <person name="Mondo S."/>
            <person name="Nolan M."/>
            <person name="Ohm R."/>
            <person name="Pangilinan J."/>
            <person name="Park H.-J."/>
            <person name="Ramirez L."/>
            <person name="Alfaro M."/>
            <person name="Sun H."/>
            <person name="Tritt A."/>
            <person name="Yoshinaga Y."/>
            <person name="Zwiers L.-H."/>
            <person name="Turgeon B."/>
            <person name="Goodwin S."/>
            <person name="Spatafora J."/>
            <person name="Crous P."/>
            <person name="Grigoriev I."/>
        </authorList>
    </citation>
    <scope>NUCLEOTIDE SEQUENCE</scope>
    <source>
        <strain evidence="6">CBS 119925</strain>
    </source>
</reference>
<dbReference type="InterPro" id="IPR036236">
    <property type="entry name" value="Znf_C2H2_sf"/>
</dbReference>
<evidence type="ECO:0000256" key="3">
    <source>
        <dbReference type="ARBA" id="ARBA00022833"/>
    </source>
</evidence>
<gene>
    <name evidence="6" type="ORF">M011DRAFT_380351</name>
</gene>
<keyword evidence="7" id="KW-1185">Reference proteome</keyword>
<organism evidence="6 7">
    <name type="scientific">Sporormia fimetaria CBS 119925</name>
    <dbReference type="NCBI Taxonomy" id="1340428"/>
    <lineage>
        <taxon>Eukaryota</taxon>
        <taxon>Fungi</taxon>
        <taxon>Dikarya</taxon>
        <taxon>Ascomycota</taxon>
        <taxon>Pezizomycotina</taxon>
        <taxon>Dothideomycetes</taxon>
        <taxon>Pleosporomycetidae</taxon>
        <taxon>Pleosporales</taxon>
        <taxon>Sporormiaceae</taxon>
        <taxon>Sporormia</taxon>
    </lineage>
</organism>
<dbReference type="EMBL" id="MU006573">
    <property type="protein sequence ID" value="KAF2747278.1"/>
    <property type="molecule type" value="Genomic_DNA"/>
</dbReference>
<dbReference type="PANTHER" id="PTHR13173">
    <property type="entry name" value="WW DOMAIN BINDING PROTEIN 4"/>
    <property type="match status" value="1"/>
</dbReference>
<sequence>MSEYWKSTPKYWCKHCSLYVRDTKFERAQHEATGRHQGNIQRSLKGLHREQQAKERQKQQAKDEVARLNGLVPSSASPASTGSTAPAGGDGRAGAKPSFSRHQGKPATLEDRKRQLNELAGLGVAVPEQVRGDMAMAGEWQVVSSRVVGEDGREVEEKKKDLSTGVRKRKIDEEEQEQIEAGEMITKKKGWGNAFKRFPGKTNSADEDLDALFGTRSTAVKSEDQSEAQADVQTGVKGEPHIKEEESAAALQSVPTVEETAKPAQNMESPAVVFKKRKK</sequence>
<feature type="compositionally biased region" description="Basic and acidic residues" evidence="4">
    <location>
        <begin position="47"/>
        <end position="66"/>
    </location>
</feature>
<dbReference type="Pfam" id="PF06220">
    <property type="entry name" value="zf-U1"/>
    <property type="match status" value="1"/>
</dbReference>
<keyword evidence="2" id="KW-0863">Zinc-finger</keyword>
<proteinExistence type="predicted"/>
<name>A0A6A6V9I4_9PLEO</name>
<dbReference type="OrthoDB" id="191651at2759"/>
<keyword evidence="1" id="KW-0479">Metal-binding</keyword>